<evidence type="ECO:0000256" key="1">
    <source>
        <dbReference type="SAM" id="MobiDB-lite"/>
    </source>
</evidence>
<reference evidence="2 3" key="1">
    <citation type="journal article" date="2023" name="Microorganisms">
        <title>Thiorhodovibrio frisius and Trv. litoralis spp. nov., Two Novel Members from a Clade of Fastidious Purple Sulfur Bacteria That Exhibit Unique Red-Shifted Light-Harvesting Capabilities.</title>
        <authorList>
            <person name="Methner A."/>
            <person name="Kuzyk S.B."/>
            <person name="Petersen J."/>
            <person name="Bauer S."/>
            <person name="Brinkmann H."/>
            <person name="Sichau K."/>
            <person name="Wanner G."/>
            <person name="Wolf J."/>
            <person name="Neumann-Schaal M."/>
            <person name="Henke P."/>
            <person name="Tank M."/>
            <person name="Sproer C."/>
            <person name="Bunk B."/>
            <person name="Overmann J."/>
        </authorList>
    </citation>
    <scope>NUCLEOTIDE SEQUENCE [LARGE SCALE GENOMIC DNA]</scope>
    <source>
        <strain evidence="2 3">DSM 6702</strain>
    </source>
</reference>
<evidence type="ECO:0000313" key="3">
    <source>
        <dbReference type="Proteomes" id="UP001432180"/>
    </source>
</evidence>
<accession>A0ABZ0S4R2</accession>
<dbReference type="Proteomes" id="UP001432180">
    <property type="component" value="Chromosome"/>
</dbReference>
<organism evidence="2 3">
    <name type="scientific">Thiorhodovibrio winogradskyi</name>
    <dbReference type="NCBI Taxonomy" id="77007"/>
    <lineage>
        <taxon>Bacteria</taxon>
        <taxon>Pseudomonadati</taxon>
        <taxon>Pseudomonadota</taxon>
        <taxon>Gammaproteobacteria</taxon>
        <taxon>Chromatiales</taxon>
        <taxon>Chromatiaceae</taxon>
        <taxon>Thiorhodovibrio</taxon>
    </lineage>
</organism>
<name>A0ABZ0S4R2_9GAMM</name>
<keyword evidence="3" id="KW-1185">Reference proteome</keyword>
<protein>
    <submittedName>
        <fullName evidence="2">Uncharacterized protein</fullName>
    </submittedName>
</protein>
<feature type="region of interest" description="Disordered" evidence="1">
    <location>
        <begin position="29"/>
        <end position="49"/>
    </location>
</feature>
<gene>
    <name evidence="2" type="ORF">Thiowin_00973</name>
</gene>
<sequence>MKSIMKQQALPRISRNYCASSLVRQQSGAPLLPEPLGAGRVSPPATKRSRFPFDLRHHRDLRV</sequence>
<dbReference type="EMBL" id="CP121472">
    <property type="protein sequence ID" value="WPL16040.1"/>
    <property type="molecule type" value="Genomic_DNA"/>
</dbReference>
<evidence type="ECO:0000313" key="2">
    <source>
        <dbReference type="EMBL" id="WPL16040.1"/>
    </source>
</evidence>
<proteinExistence type="predicted"/>